<evidence type="ECO:0000313" key="3">
    <source>
        <dbReference type="Proteomes" id="UP001364617"/>
    </source>
</evidence>
<dbReference type="EMBL" id="JAYKXH010000002">
    <property type="protein sequence ID" value="KAK7175489.1"/>
    <property type="molecule type" value="Genomic_DNA"/>
</dbReference>
<name>A0AAN9HGZ9_9TELE</name>
<protein>
    <recommendedName>
        <fullName evidence="1">VWA7 N-terminal domain-containing protein</fullName>
    </recommendedName>
</protein>
<keyword evidence="3" id="KW-1185">Reference proteome</keyword>
<dbReference type="AlphaFoldDB" id="A0AAN9HGZ9"/>
<dbReference type="PANTHER" id="PTHR14905:SF18">
    <property type="entry name" value="VON WILLEBRAND FACTOR A DOMAIN-CONTAINING 10, TANDEM DUPLICATE 1-RELATED"/>
    <property type="match status" value="1"/>
</dbReference>
<gene>
    <name evidence="2" type="ORF">R3I93_002413</name>
</gene>
<evidence type="ECO:0000259" key="1">
    <source>
        <dbReference type="Pfam" id="PF25107"/>
    </source>
</evidence>
<organism evidence="2 3">
    <name type="scientific">Phoxinus phoxinus</name>
    <name type="common">Eurasian minnow</name>
    <dbReference type="NCBI Taxonomy" id="58324"/>
    <lineage>
        <taxon>Eukaryota</taxon>
        <taxon>Metazoa</taxon>
        <taxon>Chordata</taxon>
        <taxon>Craniata</taxon>
        <taxon>Vertebrata</taxon>
        <taxon>Euteleostomi</taxon>
        <taxon>Actinopterygii</taxon>
        <taxon>Neopterygii</taxon>
        <taxon>Teleostei</taxon>
        <taxon>Ostariophysi</taxon>
        <taxon>Cypriniformes</taxon>
        <taxon>Leuciscidae</taxon>
        <taxon>Phoxininae</taxon>
        <taxon>Phoxinus</taxon>
    </lineage>
</organism>
<dbReference type="PANTHER" id="PTHR14905">
    <property type="entry name" value="NG37"/>
    <property type="match status" value="1"/>
</dbReference>
<proteinExistence type="predicted"/>
<evidence type="ECO:0000313" key="2">
    <source>
        <dbReference type="EMBL" id="KAK7175489.1"/>
    </source>
</evidence>
<accession>A0AAN9HGZ9</accession>
<comment type="caution">
    <text evidence="2">The sequence shown here is derived from an EMBL/GenBank/DDBJ whole genome shotgun (WGS) entry which is preliminary data.</text>
</comment>
<dbReference type="Pfam" id="PF25107">
    <property type="entry name" value="VWA7_N"/>
    <property type="match status" value="1"/>
</dbReference>
<dbReference type="InterPro" id="IPR052577">
    <property type="entry name" value="VWA7"/>
</dbReference>
<feature type="domain" description="VWA7 N-terminal" evidence="1">
    <location>
        <begin position="4"/>
        <end position="149"/>
    </location>
</feature>
<sequence>MKVITEYIEKEEFDEAREELGKVLHTLQDFYSHSDWIELNYTDPCTALINPEENIPKAANEDMETCDDSSNGPSENIKESGIKGKFLTSGYARRSRPKGKCSHGGFPDYPDGINKDYSDSSHGSLHNKAANVSINATVQLLEKIWRSLKKDPALNFFRLMGLHSEKPKSEWKPLISFFDFKLRYPDASEDEYVEV</sequence>
<dbReference type="InterPro" id="IPR056862">
    <property type="entry name" value="VWA7_N"/>
</dbReference>
<dbReference type="Proteomes" id="UP001364617">
    <property type="component" value="Unassembled WGS sequence"/>
</dbReference>
<reference evidence="2 3" key="1">
    <citation type="submission" date="2024-02" db="EMBL/GenBank/DDBJ databases">
        <title>Chromosome-level genome assembly of the Eurasian Minnow (Phoxinus phoxinus).</title>
        <authorList>
            <person name="Oriowo T.O."/>
            <person name="Martin S."/>
            <person name="Stange M."/>
            <person name="Chrysostomakis Y."/>
            <person name="Brown T."/>
            <person name="Winkler S."/>
            <person name="Kukowka S."/>
            <person name="Myers E.W."/>
            <person name="Bohne A."/>
        </authorList>
    </citation>
    <scope>NUCLEOTIDE SEQUENCE [LARGE SCALE GENOMIC DNA]</scope>
    <source>
        <strain evidence="2">ZFMK-TIS-60720</strain>
        <tissue evidence="2">Whole Organism</tissue>
    </source>
</reference>